<dbReference type="EMBL" id="BAMD01000064">
    <property type="protein sequence ID" value="GAF05006.1"/>
    <property type="molecule type" value="Genomic_DNA"/>
</dbReference>
<dbReference type="PROSITE" id="PS51462">
    <property type="entry name" value="NUDIX"/>
    <property type="match status" value="1"/>
</dbReference>
<reference evidence="2 3" key="1">
    <citation type="journal article" date="2014" name="Genome Announc.">
        <title>Draft Genome Sequence of Cytophaga fermentans JCM 21142T, a Facultative Anaerobe Isolated from Marine Mud.</title>
        <authorList>
            <person name="Starns D."/>
            <person name="Oshima K."/>
            <person name="Suda W."/>
            <person name="Iino T."/>
            <person name="Yuki M."/>
            <person name="Inoue J."/>
            <person name="Kitamura K."/>
            <person name="Iida T."/>
            <person name="Darby A."/>
            <person name="Hattori M."/>
            <person name="Ohkuma M."/>
        </authorList>
    </citation>
    <scope>NUCLEOTIDE SEQUENCE [LARGE SCALE GENOMIC DNA]</scope>
    <source>
        <strain evidence="2 3">JCM 21142</strain>
    </source>
</reference>
<dbReference type="AlphaFoldDB" id="W7YKF7"/>
<feature type="domain" description="Nudix hydrolase" evidence="1">
    <location>
        <begin position="11"/>
        <end position="143"/>
    </location>
</feature>
<dbReference type="PANTHER" id="PTHR43736:SF4">
    <property type="entry name" value="SLR1690 PROTEIN"/>
    <property type="match status" value="1"/>
</dbReference>
<dbReference type="Proteomes" id="UP000019402">
    <property type="component" value="Unassembled WGS sequence"/>
</dbReference>
<sequence>MQDNQYIQHPRYHVAVDCVIFGYEEGVLKLLLYPRGFEPSLGNWSLLGGFVQEKESVEDASRRVLLNTTGLRDIYLQQVSTFSRPDRDPGARVISVVSYALVHIDKYDKELVRDHGAHWWPVDKMPQFIFDHKSMVQSALFKLQQDASVKLVGKELLPDLFTLNQLRSLYGAIFQKDFDPANFRKKILSLGVLEKTSIKNTTESRKGAFCYKFKEETEMRVSDRIVKFI</sequence>
<protein>
    <recommendedName>
        <fullName evidence="1">Nudix hydrolase domain-containing protein</fullName>
    </recommendedName>
</protein>
<keyword evidence="3" id="KW-1185">Reference proteome</keyword>
<dbReference type="Pfam" id="PF00293">
    <property type="entry name" value="NUDIX"/>
    <property type="match status" value="1"/>
</dbReference>
<dbReference type="STRING" id="869213.GCA_000517085_00856"/>
<evidence type="ECO:0000259" key="1">
    <source>
        <dbReference type="PROSITE" id="PS51462"/>
    </source>
</evidence>
<dbReference type="Pfam" id="PF21906">
    <property type="entry name" value="WHD_NrtR"/>
    <property type="match status" value="1"/>
</dbReference>
<dbReference type="InterPro" id="IPR000086">
    <property type="entry name" value="NUDIX_hydrolase_dom"/>
</dbReference>
<dbReference type="PANTHER" id="PTHR43736">
    <property type="entry name" value="ADP-RIBOSE PYROPHOSPHATASE"/>
    <property type="match status" value="1"/>
</dbReference>
<dbReference type="SUPFAM" id="SSF55811">
    <property type="entry name" value="Nudix"/>
    <property type="match status" value="1"/>
</dbReference>
<evidence type="ECO:0000313" key="3">
    <source>
        <dbReference type="Proteomes" id="UP000019402"/>
    </source>
</evidence>
<name>W7YKF7_9BACT</name>
<evidence type="ECO:0000313" key="2">
    <source>
        <dbReference type="EMBL" id="GAF05006.1"/>
    </source>
</evidence>
<dbReference type="SUPFAM" id="SSF46785">
    <property type="entry name" value="Winged helix' DNA-binding domain"/>
    <property type="match status" value="1"/>
</dbReference>
<comment type="caution">
    <text evidence="2">The sequence shown here is derived from an EMBL/GenBank/DDBJ whole genome shotgun (WGS) entry which is preliminary data.</text>
</comment>
<dbReference type="eggNOG" id="COG1051">
    <property type="taxonomic scope" value="Bacteria"/>
</dbReference>
<proteinExistence type="predicted"/>
<dbReference type="RefSeq" id="WP_027470818.1">
    <property type="nucleotide sequence ID" value="NZ_BAMD01000064.1"/>
</dbReference>
<dbReference type="CDD" id="cd18873">
    <property type="entry name" value="NUDIX_NadM_like"/>
    <property type="match status" value="1"/>
</dbReference>
<dbReference type="InterPro" id="IPR015797">
    <property type="entry name" value="NUDIX_hydrolase-like_dom_sf"/>
</dbReference>
<dbReference type="OrthoDB" id="9786141at2"/>
<organism evidence="2 3">
    <name type="scientific">Saccharicrinis fermentans DSM 9555 = JCM 21142</name>
    <dbReference type="NCBI Taxonomy" id="869213"/>
    <lineage>
        <taxon>Bacteria</taxon>
        <taxon>Pseudomonadati</taxon>
        <taxon>Bacteroidota</taxon>
        <taxon>Bacteroidia</taxon>
        <taxon>Marinilabiliales</taxon>
        <taxon>Marinilabiliaceae</taxon>
        <taxon>Saccharicrinis</taxon>
    </lineage>
</organism>
<gene>
    <name evidence="2" type="ORF">JCM21142_93729</name>
</gene>
<dbReference type="Gene3D" id="3.90.79.10">
    <property type="entry name" value="Nucleoside Triphosphate Pyrophosphohydrolase"/>
    <property type="match status" value="1"/>
</dbReference>
<dbReference type="InterPro" id="IPR036388">
    <property type="entry name" value="WH-like_DNA-bd_sf"/>
</dbReference>
<dbReference type="InterPro" id="IPR036390">
    <property type="entry name" value="WH_DNA-bd_sf"/>
</dbReference>
<dbReference type="Gene3D" id="1.10.10.10">
    <property type="entry name" value="Winged helix-like DNA-binding domain superfamily/Winged helix DNA-binding domain"/>
    <property type="match status" value="1"/>
</dbReference>
<dbReference type="InterPro" id="IPR054105">
    <property type="entry name" value="WHD_NrtR"/>
</dbReference>
<accession>W7YKF7</accession>